<dbReference type="InterPro" id="IPR011009">
    <property type="entry name" value="Kinase-like_dom_sf"/>
</dbReference>
<comment type="caution">
    <text evidence="2">The sequence shown here is derived from an EMBL/GenBank/DDBJ whole genome shotgun (WGS) entry which is preliminary data.</text>
</comment>
<evidence type="ECO:0000313" key="2">
    <source>
        <dbReference type="EMBL" id="PZR52654.1"/>
    </source>
</evidence>
<sequence>MPGTPDPTREAVARLVAADPHLPALPLALDDDLLADLLAAHGRRLLRRRAVRYKPGTSVVVTLDLDDGPAWLLGTTPDAAAKVAKTVRRAPAGSVIAADPAGMLLARPAADRDLPGARDPEGTVRRLLPGLAQRPHTVRTLVHNAQRRWVALVEAPDAAEERVLLRAHRPGPSRQHHDALLRVATTGLVPPPLAYSEQHATLAVGFVPGEPLDEALARGAAGAHELRAAGRALARVHQHHGDGLPVRTRGDHAASARQVAALLPHLADRVAAVVEAVDAGLASAEAHDAAAGHAGVLRHGDFSADQVVLRPDGTVALVDWDEACTGPAGDDLAGAAAAGLDGGAVEALHTGYAEVRPLPGGLPARTAAALLRRAPEPFRHAETAWAERVEQVLARAEEVLRHDR</sequence>
<evidence type="ECO:0000259" key="1">
    <source>
        <dbReference type="Pfam" id="PF01636"/>
    </source>
</evidence>
<dbReference type="EMBL" id="QKWH01000008">
    <property type="protein sequence ID" value="PZR52654.1"/>
    <property type="molecule type" value="Genomic_DNA"/>
</dbReference>
<dbReference type="RefSeq" id="WP_111251329.1">
    <property type="nucleotide sequence ID" value="NZ_QKWH01000008.1"/>
</dbReference>
<keyword evidence="3" id="KW-1185">Reference proteome</keyword>
<gene>
    <name evidence="2" type="ORF">DNL40_11130</name>
</gene>
<evidence type="ECO:0000313" key="3">
    <source>
        <dbReference type="Proteomes" id="UP000248783"/>
    </source>
</evidence>
<organism evidence="2 3">
    <name type="scientific">Xylanimonas oleitrophica</name>
    <dbReference type="NCBI Taxonomy" id="2607479"/>
    <lineage>
        <taxon>Bacteria</taxon>
        <taxon>Bacillati</taxon>
        <taxon>Actinomycetota</taxon>
        <taxon>Actinomycetes</taxon>
        <taxon>Micrococcales</taxon>
        <taxon>Promicromonosporaceae</taxon>
        <taxon>Xylanimonas</taxon>
    </lineage>
</organism>
<dbReference type="SUPFAM" id="SSF56112">
    <property type="entry name" value="Protein kinase-like (PK-like)"/>
    <property type="match status" value="1"/>
</dbReference>
<feature type="domain" description="Aminoglycoside phosphotransferase" evidence="1">
    <location>
        <begin position="161"/>
        <end position="354"/>
    </location>
</feature>
<accession>A0A2W5Y416</accession>
<dbReference type="Gene3D" id="3.90.1200.10">
    <property type="match status" value="1"/>
</dbReference>
<dbReference type="AlphaFoldDB" id="A0A2W5Y416"/>
<proteinExistence type="predicted"/>
<dbReference type="InterPro" id="IPR002575">
    <property type="entry name" value="Aminoglycoside_PTrfase"/>
</dbReference>
<name>A0A2W5Y416_9MICO</name>
<dbReference type="Pfam" id="PF01636">
    <property type="entry name" value="APH"/>
    <property type="match status" value="1"/>
</dbReference>
<reference evidence="2 3" key="1">
    <citation type="submission" date="2018-06" db="EMBL/GenBank/DDBJ databases">
        <title>Whole genome sequencing of a novel hydrocarbon degrading bacterial strain, PW21 isolated from oil contaminated produced water sample.</title>
        <authorList>
            <person name="Nagkirti P."/>
            <person name="Shaikh A."/>
            <person name="Gowdaman V."/>
            <person name="Engineer A.E."/>
            <person name="Dagar S."/>
            <person name="Dhakephalkar P.K."/>
        </authorList>
    </citation>
    <scope>NUCLEOTIDE SEQUENCE [LARGE SCALE GENOMIC DNA]</scope>
    <source>
        <strain evidence="2 3">PW21</strain>
    </source>
</reference>
<dbReference type="Proteomes" id="UP000248783">
    <property type="component" value="Unassembled WGS sequence"/>
</dbReference>
<protein>
    <recommendedName>
        <fullName evidence="1">Aminoglycoside phosphotransferase domain-containing protein</fullName>
    </recommendedName>
</protein>